<feature type="region of interest" description="Disordered" evidence="1">
    <location>
        <begin position="1"/>
        <end position="116"/>
    </location>
</feature>
<dbReference type="Gene3D" id="2.60.40.790">
    <property type="match status" value="1"/>
</dbReference>
<accession>A0A0F7SX35</accession>
<evidence type="ECO:0000256" key="1">
    <source>
        <dbReference type="SAM" id="MobiDB-lite"/>
    </source>
</evidence>
<feature type="region of interest" description="Disordered" evidence="1">
    <location>
        <begin position="439"/>
        <end position="460"/>
    </location>
</feature>
<feature type="region of interest" description="Disordered" evidence="1">
    <location>
        <begin position="130"/>
        <end position="165"/>
    </location>
</feature>
<proteinExistence type="predicted"/>
<dbReference type="EMBL" id="LN483166">
    <property type="protein sequence ID" value="CED84723.1"/>
    <property type="molecule type" value="Genomic_DNA"/>
</dbReference>
<dbReference type="AlphaFoldDB" id="A0A0F7SX35"/>
<organism evidence="2">
    <name type="scientific">Phaffia rhodozyma</name>
    <name type="common">Yeast</name>
    <name type="synonym">Xanthophyllomyces dendrorhous</name>
    <dbReference type="NCBI Taxonomy" id="264483"/>
    <lineage>
        <taxon>Eukaryota</taxon>
        <taxon>Fungi</taxon>
        <taxon>Dikarya</taxon>
        <taxon>Basidiomycota</taxon>
        <taxon>Agaricomycotina</taxon>
        <taxon>Tremellomycetes</taxon>
        <taxon>Cystofilobasidiales</taxon>
        <taxon>Mrakiaceae</taxon>
        <taxon>Phaffia</taxon>
    </lineage>
</organism>
<reference evidence="2" key="1">
    <citation type="submission" date="2014-08" db="EMBL/GenBank/DDBJ databases">
        <authorList>
            <person name="Sharma Rahul"/>
            <person name="Thines Marco"/>
        </authorList>
    </citation>
    <scope>NUCLEOTIDE SEQUENCE</scope>
</reference>
<feature type="compositionally biased region" description="Polar residues" evidence="1">
    <location>
        <begin position="14"/>
        <end position="39"/>
    </location>
</feature>
<sequence length="544" mass="58264">MPFKFPSSFHARSPSGSSPSTLICQSPFRFTSSPPNETLSSSPQSQPSSTAASSNWQKQPFALSATTTNNNRETTSTSPPSSQIQSDSVTSSASSSYASLPSFTSSVDTGTDSSSLHTADWEHDRKLSLGWPEYKGSDLGPREEKTPKNEHPPSMTQGTNKGYANHPFVISPEVENTIPLGSSLSSSYFPSSAVLPIPSNVCPPSGSINSNLVSTNLADNVSSPSLSQLHSPTCAASTVSSNGSPDLSSSLGWRSSVYSDVSSASSTHSASSSCSISMPVVPRPYLLGADGKGEDELDLMSDPGNIVIETTDDAYVVVACLPGFSLDCITLTSKSRRTLHILADRWGEGSAHFERKVSFGPDVSMSGIRAQFDGSYLRVTVQRRRHVSSGSLHERSFTSLFNRASSPTFEDDRQIPPAGFYRSAAPDLTLNKNAAAGSSLSSGLFQPTGRSASSPPGHFQYPVRAPLQSLRLDEGLEVEPTDVGGFLRANDKGGTLSESKMEQELKEKDRLIENEVSRLTFAGFCPDLVDQIKRARDRADRFQF</sequence>
<feature type="compositionally biased region" description="Low complexity" evidence="1">
    <location>
        <begin position="40"/>
        <end position="54"/>
    </location>
</feature>
<name>A0A0F7SX35_PHARH</name>
<protein>
    <submittedName>
        <fullName evidence="2">HSP20-like chaperone</fullName>
    </submittedName>
</protein>
<dbReference type="CDD" id="cd06464">
    <property type="entry name" value="ACD_sHsps-like"/>
    <property type="match status" value="1"/>
</dbReference>
<feature type="compositionally biased region" description="Basic and acidic residues" evidence="1">
    <location>
        <begin position="140"/>
        <end position="151"/>
    </location>
</feature>
<feature type="compositionally biased region" description="Low complexity" evidence="1">
    <location>
        <begin position="64"/>
        <end position="115"/>
    </location>
</feature>
<dbReference type="InterPro" id="IPR008978">
    <property type="entry name" value="HSP20-like_chaperone"/>
</dbReference>
<evidence type="ECO:0000313" key="2">
    <source>
        <dbReference type="EMBL" id="CED84723.1"/>
    </source>
</evidence>
<dbReference type="SUPFAM" id="SSF49764">
    <property type="entry name" value="HSP20-like chaperones"/>
    <property type="match status" value="1"/>
</dbReference>